<gene>
    <name evidence="2" type="ORF">AVDCRST_MAG64-2838</name>
</gene>
<feature type="compositionally biased region" description="Basic residues" evidence="1">
    <location>
        <begin position="77"/>
        <end position="86"/>
    </location>
</feature>
<feature type="compositionally biased region" description="Basic and acidic residues" evidence="1">
    <location>
        <begin position="64"/>
        <end position="76"/>
    </location>
</feature>
<sequence>VYRLRRCHPPGHRRQRFFGRRRPRPLRADPPRHGQGGRAGIVADHAGRPQDGRGGRTAARPRRRAADRDGRRDRPRPVLRRGHRHPPACTRLFAAVRLGNRVLPAGRGHAG</sequence>
<feature type="non-terminal residue" evidence="2">
    <location>
        <position position="1"/>
    </location>
</feature>
<proteinExistence type="predicted"/>
<evidence type="ECO:0000256" key="1">
    <source>
        <dbReference type="SAM" id="MobiDB-lite"/>
    </source>
</evidence>
<feature type="compositionally biased region" description="Basic residues" evidence="1">
    <location>
        <begin position="1"/>
        <end position="25"/>
    </location>
</feature>
<dbReference type="AlphaFoldDB" id="A0A6J4PMI3"/>
<protein>
    <submittedName>
        <fullName evidence="2">Uncharacterized protein</fullName>
    </submittedName>
</protein>
<evidence type="ECO:0000313" key="2">
    <source>
        <dbReference type="EMBL" id="CAA9420630.1"/>
    </source>
</evidence>
<feature type="region of interest" description="Disordered" evidence="1">
    <location>
        <begin position="1"/>
        <end position="88"/>
    </location>
</feature>
<accession>A0A6J4PMI3</accession>
<reference evidence="2" key="1">
    <citation type="submission" date="2020-02" db="EMBL/GenBank/DDBJ databases">
        <authorList>
            <person name="Meier V. D."/>
        </authorList>
    </citation>
    <scope>NUCLEOTIDE SEQUENCE</scope>
    <source>
        <strain evidence="2">AVDCRST_MAG64</strain>
    </source>
</reference>
<feature type="non-terminal residue" evidence="2">
    <location>
        <position position="111"/>
    </location>
</feature>
<feature type="compositionally biased region" description="Basic and acidic residues" evidence="1">
    <location>
        <begin position="45"/>
        <end position="54"/>
    </location>
</feature>
<name>A0A6J4PMI3_9BACT</name>
<dbReference type="EMBL" id="CADCUQ010000648">
    <property type="protein sequence ID" value="CAA9420630.1"/>
    <property type="molecule type" value="Genomic_DNA"/>
</dbReference>
<organism evidence="2">
    <name type="scientific">uncultured Phycisphaerae bacterium</name>
    <dbReference type="NCBI Taxonomy" id="904963"/>
    <lineage>
        <taxon>Bacteria</taxon>
        <taxon>Pseudomonadati</taxon>
        <taxon>Planctomycetota</taxon>
        <taxon>Phycisphaerae</taxon>
        <taxon>environmental samples</taxon>
    </lineage>
</organism>